<organism evidence="1 2">
    <name type="scientific">Nocardia asteroides NBRC 15531</name>
    <dbReference type="NCBI Taxonomy" id="1110697"/>
    <lineage>
        <taxon>Bacteria</taxon>
        <taxon>Bacillati</taxon>
        <taxon>Actinomycetota</taxon>
        <taxon>Actinomycetes</taxon>
        <taxon>Mycobacteriales</taxon>
        <taxon>Nocardiaceae</taxon>
        <taxon>Nocardia</taxon>
    </lineage>
</organism>
<sequence length="62" mass="6700">MFLLGHGYQYPLAGDQARHGASQVVHGRADPNATIAAYTDAKEALRNDGIFARPQPPRGTRP</sequence>
<dbReference type="EMBL" id="BAFO02000012">
    <property type="protein sequence ID" value="GAD82719.1"/>
    <property type="molecule type" value="Genomic_DNA"/>
</dbReference>
<accession>U5EC39</accession>
<dbReference type="AlphaFoldDB" id="U5EC39"/>
<evidence type="ECO:0000313" key="1">
    <source>
        <dbReference type="EMBL" id="GAD82719.1"/>
    </source>
</evidence>
<gene>
    <name evidence="1" type="ORF">NCAST_12_00720</name>
</gene>
<proteinExistence type="predicted"/>
<keyword evidence="2" id="KW-1185">Reference proteome</keyword>
<comment type="caution">
    <text evidence="1">The sequence shown here is derived from an EMBL/GenBank/DDBJ whole genome shotgun (WGS) entry which is preliminary data.</text>
</comment>
<evidence type="ECO:0000313" key="2">
    <source>
        <dbReference type="Proteomes" id="UP000017048"/>
    </source>
</evidence>
<protein>
    <submittedName>
        <fullName evidence="1">Uncharacterized protein</fullName>
    </submittedName>
</protein>
<name>U5EC39_NOCAS</name>
<dbReference type="Proteomes" id="UP000017048">
    <property type="component" value="Unassembled WGS sequence"/>
</dbReference>
<reference evidence="1 2" key="1">
    <citation type="journal article" date="2014" name="BMC Genomics">
        <title>Genome based analysis of type-I polyketide synthase and nonribosomal peptide synthetase gene clusters in seven strains of five representative Nocardia species.</title>
        <authorList>
            <person name="Komaki H."/>
            <person name="Ichikawa N."/>
            <person name="Hosoyama A."/>
            <person name="Takahashi-Nakaguchi A."/>
            <person name="Matsuzawa T."/>
            <person name="Suzuki K."/>
            <person name="Fujita N."/>
            <person name="Gonoi T."/>
        </authorList>
    </citation>
    <scope>NUCLEOTIDE SEQUENCE [LARGE SCALE GENOMIC DNA]</scope>
    <source>
        <strain evidence="1 2">NBRC 15531</strain>
    </source>
</reference>